<dbReference type="Proteomes" id="UP000604046">
    <property type="component" value="Unassembled WGS sequence"/>
</dbReference>
<organism evidence="2 3">
    <name type="scientific">Symbiodinium natans</name>
    <dbReference type="NCBI Taxonomy" id="878477"/>
    <lineage>
        <taxon>Eukaryota</taxon>
        <taxon>Sar</taxon>
        <taxon>Alveolata</taxon>
        <taxon>Dinophyceae</taxon>
        <taxon>Suessiales</taxon>
        <taxon>Symbiodiniaceae</taxon>
        <taxon>Symbiodinium</taxon>
    </lineage>
</organism>
<feature type="compositionally biased region" description="Low complexity" evidence="1">
    <location>
        <begin position="9"/>
        <end position="24"/>
    </location>
</feature>
<sequence length="173" mass="19484">MKPSEMLLEQASPPQSAESAATEEGLCAEGQWQESLRLTQDSLRITKSSRSSANPTPRDRFTPVLNQWIPRASDQARLQNLAKPSGQKKAKLRLEESIFDIGTVHPLRNHDKDRLVELATPKQERKPDPPPLVSPRRRLNLDRLSTLAEPQIRRRPDKSSSLLARPNVAAFKV</sequence>
<protein>
    <submittedName>
        <fullName evidence="2">Uncharacterized protein</fullName>
    </submittedName>
</protein>
<dbReference type="EMBL" id="CAJNDS010001668">
    <property type="protein sequence ID" value="CAE7271690.1"/>
    <property type="molecule type" value="Genomic_DNA"/>
</dbReference>
<keyword evidence="3" id="KW-1185">Reference proteome</keyword>
<feature type="compositionally biased region" description="Polar residues" evidence="1">
    <location>
        <begin position="43"/>
        <end position="55"/>
    </location>
</feature>
<feature type="compositionally biased region" description="Basic and acidic residues" evidence="1">
    <location>
        <begin position="117"/>
        <end position="128"/>
    </location>
</feature>
<accession>A0A812MKD2</accession>
<evidence type="ECO:0000256" key="1">
    <source>
        <dbReference type="SAM" id="MobiDB-lite"/>
    </source>
</evidence>
<feature type="region of interest" description="Disordered" evidence="1">
    <location>
        <begin position="1"/>
        <end position="26"/>
    </location>
</feature>
<reference evidence="2" key="1">
    <citation type="submission" date="2021-02" db="EMBL/GenBank/DDBJ databases">
        <authorList>
            <person name="Dougan E. K."/>
            <person name="Rhodes N."/>
            <person name="Thang M."/>
            <person name="Chan C."/>
        </authorList>
    </citation>
    <scope>NUCLEOTIDE SEQUENCE</scope>
</reference>
<proteinExistence type="predicted"/>
<dbReference type="OrthoDB" id="10355624at2759"/>
<name>A0A812MKD2_9DINO</name>
<dbReference type="AlphaFoldDB" id="A0A812MKD2"/>
<comment type="caution">
    <text evidence="2">The sequence shown here is derived from an EMBL/GenBank/DDBJ whole genome shotgun (WGS) entry which is preliminary data.</text>
</comment>
<evidence type="ECO:0000313" key="3">
    <source>
        <dbReference type="Proteomes" id="UP000604046"/>
    </source>
</evidence>
<evidence type="ECO:0000313" key="2">
    <source>
        <dbReference type="EMBL" id="CAE7271690.1"/>
    </source>
</evidence>
<feature type="region of interest" description="Disordered" evidence="1">
    <location>
        <begin position="43"/>
        <end position="66"/>
    </location>
</feature>
<feature type="region of interest" description="Disordered" evidence="1">
    <location>
        <begin position="117"/>
        <end position="161"/>
    </location>
</feature>
<gene>
    <name evidence="2" type="ORF">SNAT2548_LOCUS14419</name>
</gene>